<evidence type="ECO:0000313" key="1">
    <source>
        <dbReference type="EMBL" id="VFR39636.1"/>
    </source>
</evidence>
<organism evidence="1">
    <name type="scientific">plant metagenome</name>
    <dbReference type="NCBI Taxonomy" id="1297885"/>
    <lineage>
        <taxon>unclassified sequences</taxon>
        <taxon>metagenomes</taxon>
        <taxon>organismal metagenomes</taxon>
    </lineage>
</organism>
<sequence>MGALKPIFDKEKIEAGFEIGTAFAGEMGQFLTNRAREADALKAAMDRETDPERYRELQGQYEEKRQWLPGGTYRQLSNALLAAAGGNVGGATSEFAQRAVVSYLQQEGASKIGDLVAQKLIKEGSAEHVAWQAIIGCTGAVGSGDACGAGALGAGASVIVNSLLSDVSGLSNESKETRRNLVSALIVGAAGALDPAAAAALNNAAVADMDNNLLNPHRDHDLVALLARQDELSPEQQSALFDRLKQAHATGTQEALTQMESVFGPEALGDTRQVLGELLEGQSACVAVASCRLQVERSIAEIDQLIKAYETQKRLTPQLEGAAIVAEFATITGTLAVIARNFLAISAKKIAGENLEAVFFRQAASEIKSASGGINTAVLPQIQKYASAYGEVRGAYSAMRPGPLSDATASTFSGGRYSEVILDREVVLYRAGSADRPLGEFFSPDAPLGVIQTRIDKAILPEWPSGGTSPIDRYFEVKIPAGTKIYIGEVGSQGGFYVGGTTQIVVGKPWLVDGVKVIKETPLK</sequence>
<dbReference type="AlphaFoldDB" id="A0A484QPC3"/>
<protein>
    <submittedName>
        <fullName evidence="1">Hemagglutinin-like secreted protein</fullName>
    </submittedName>
</protein>
<accession>A0A484QPC3</accession>
<proteinExistence type="predicted"/>
<dbReference type="EMBL" id="CAADIE010000008">
    <property type="protein sequence ID" value="VFR39636.1"/>
    <property type="molecule type" value="Genomic_DNA"/>
</dbReference>
<gene>
    <name evidence="1" type="ORF">BER1_4596</name>
</gene>
<reference evidence="1" key="1">
    <citation type="submission" date="2019-03" db="EMBL/GenBank/DDBJ databases">
        <authorList>
            <person name="Danneels B."/>
        </authorList>
    </citation>
    <scope>NUCLEOTIDE SEQUENCE</scope>
</reference>
<name>A0A484QPC3_9ZZZZ</name>